<evidence type="ECO:0000256" key="2">
    <source>
        <dbReference type="SAM" id="Phobius"/>
    </source>
</evidence>
<evidence type="ECO:0000313" key="3">
    <source>
        <dbReference type="EMBL" id="KAH7141118.1"/>
    </source>
</evidence>
<dbReference type="AlphaFoldDB" id="A0A9P9ENY5"/>
<evidence type="ECO:0000313" key="4">
    <source>
        <dbReference type="Proteomes" id="UP000738349"/>
    </source>
</evidence>
<accession>A0A9P9ENY5</accession>
<comment type="caution">
    <text evidence="3">The sequence shown here is derived from an EMBL/GenBank/DDBJ whole genome shotgun (WGS) entry which is preliminary data.</text>
</comment>
<feature type="transmembrane region" description="Helical" evidence="2">
    <location>
        <begin position="222"/>
        <end position="247"/>
    </location>
</feature>
<proteinExistence type="predicted"/>
<feature type="compositionally biased region" description="Basic and acidic residues" evidence="1">
    <location>
        <begin position="816"/>
        <end position="847"/>
    </location>
</feature>
<name>A0A9P9ENY5_9HYPO</name>
<feature type="region of interest" description="Disordered" evidence="1">
    <location>
        <begin position="790"/>
        <end position="865"/>
    </location>
</feature>
<dbReference type="Proteomes" id="UP000738349">
    <property type="component" value="Unassembled WGS sequence"/>
</dbReference>
<keyword evidence="2" id="KW-1133">Transmembrane helix</keyword>
<dbReference type="EMBL" id="JAGMUV010000011">
    <property type="protein sequence ID" value="KAH7141118.1"/>
    <property type="molecule type" value="Genomic_DNA"/>
</dbReference>
<sequence length="865" mass="96475">MALTVPTLQMLPPEALTTVWTYPTECASKTPNLAGGHCVELVCEQVGVRTDFAFVNYPYETAPFEVAISSCWPPDFYHLAYYSPAIACPEGFVTASTGSPIPAQVTTGFESFVFCCPSQFPSIFTTHSWSACMTTSTMTEPTDLPIAMEVYLTATTSVTNLVVTETYYKSESTVGTYYYSGSEVVTLLHPPVQMYIPEAMKHDVEDSDQSSAKGFTLFGMSYVVSIAITAGISLAGLISLCCCFYFCRSCQRRRREGKRRSQSESGGLSGYSPRPFEMSCSHGLSQHCSRPPNSDCCACRDTRTPQPLLDKRERTSTYCQPCKEYWAVAPPTLWPPSWRSSPPTPPQASGTPCPHQTMPLCLELRGYPVQCCTCRDKRIAVLSKAQRLESCCQTCKLFWQDIPPKLCPREWKLDELQCPHNRSQACQEVNGGEASCCACKDDRTMRLSKTERMGLYCTSCIEFWNKKPVGELPSSWRLVCGHGAIGKTCIFADEVGCCCACTDGRTGELSKEKRLNSYCLSCKRGWNVTTVQNCPPEWKLRCSHNRAWAWEAAAPVVRGRTGPCCCACRDSSKGYKTKKRRLSSYCFECRMFWEGTQDVLCPKEWGLSGCAHDGLSRTCERSGLPKDRCCACTDTRKDPIQKMARTKTYCASCQKSWSGTSDAACPPEWRLGEVRTWTTTCQAHPAARCCVQTTDQVQRCCACRDLEKKGTIPHRSAAYCSECSIYWNKQPAQAWPFPVSSTDEWLYQTFPTLKLLPNGKIPSARIHFPEEPAPNFQLLDEGPRYGPVRLGTDNPINQVSPSSTTKVVSASNPETHPAEKPWRPQRDVPHRARAVTREERQRQKDQEGLQYGAPRFAVGLDGTLQ</sequence>
<feature type="compositionally biased region" description="Polar residues" evidence="1">
    <location>
        <begin position="794"/>
        <end position="814"/>
    </location>
</feature>
<organism evidence="3 4">
    <name type="scientific">Dactylonectria macrodidyma</name>
    <dbReference type="NCBI Taxonomy" id="307937"/>
    <lineage>
        <taxon>Eukaryota</taxon>
        <taxon>Fungi</taxon>
        <taxon>Dikarya</taxon>
        <taxon>Ascomycota</taxon>
        <taxon>Pezizomycotina</taxon>
        <taxon>Sordariomycetes</taxon>
        <taxon>Hypocreomycetidae</taxon>
        <taxon>Hypocreales</taxon>
        <taxon>Nectriaceae</taxon>
        <taxon>Dactylonectria</taxon>
    </lineage>
</organism>
<keyword evidence="4" id="KW-1185">Reference proteome</keyword>
<protein>
    <submittedName>
        <fullName evidence="3">Uncharacterized protein</fullName>
    </submittedName>
</protein>
<keyword evidence="2" id="KW-0472">Membrane</keyword>
<keyword evidence="2" id="KW-0812">Transmembrane</keyword>
<evidence type="ECO:0000256" key="1">
    <source>
        <dbReference type="SAM" id="MobiDB-lite"/>
    </source>
</evidence>
<gene>
    <name evidence="3" type="ORF">EDB81DRAFT_761562</name>
</gene>
<reference evidence="3" key="1">
    <citation type="journal article" date="2021" name="Nat. Commun.">
        <title>Genetic determinants of endophytism in the Arabidopsis root mycobiome.</title>
        <authorList>
            <person name="Mesny F."/>
            <person name="Miyauchi S."/>
            <person name="Thiergart T."/>
            <person name="Pickel B."/>
            <person name="Atanasova L."/>
            <person name="Karlsson M."/>
            <person name="Huettel B."/>
            <person name="Barry K.W."/>
            <person name="Haridas S."/>
            <person name="Chen C."/>
            <person name="Bauer D."/>
            <person name="Andreopoulos W."/>
            <person name="Pangilinan J."/>
            <person name="LaButti K."/>
            <person name="Riley R."/>
            <person name="Lipzen A."/>
            <person name="Clum A."/>
            <person name="Drula E."/>
            <person name="Henrissat B."/>
            <person name="Kohler A."/>
            <person name="Grigoriev I.V."/>
            <person name="Martin F.M."/>
            <person name="Hacquard S."/>
        </authorList>
    </citation>
    <scope>NUCLEOTIDE SEQUENCE</scope>
    <source>
        <strain evidence="3">MPI-CAGE-AT-0147</strain>
    </source>
</reference>